<dbReference type="AlphaFoldDB" id="A0A1J4MHD6"/>
<name>A0A1J4MHD6_9CRYT</name>
<dbReference type="OrthoDB" id="339475at2759"/>
<reference evidence="1 2" key="1">
    <citation type="submission" date="2016-10" db="EMBL/GenBank/DDBJ databases">
        <title>Reductive evolution of mitochondrial metabolism and differential evolution of invasion-related proteins in Cryptosporidium.</title>
        <authorList>
            <person name="Liu S."/>
            <person name="Roellig D.M."/>
            <person name="Guo Y."/>
            <person name="Li N."/>
            <person name="Frace M.A."/>
            <person name="Tang K."/>
            <person name="Zhang L."/>
            <person name="Feng Y."/>
            <person name="Xiao L."/>
        </authorList>
    </citation>
    <scope>NUCLEOTIDE SEQUENCE [LARGE SCALE GENOMIC DNA]</scope>
    <source>
        <strain evidence="1">39726</strain>
    </source>
</reference>
<evidence type="ECO:0000313" key="1">
    <source>
        <dbReference type="EMBL" id="OII72875.1"/>
    </source>
</evidence>
<accession>A0A1J4MHD6</accession>
<evidence type="ECO:0000313" key="2">
    <source>
        <dbReference type="Proteomes" id="UP000186176"/>
    </source>
</evidence>
<comment type="caution">
    <text evidence="1">The sequence shown here is derived from an EMBL/GenBank/DDBJ whole genome shotgun (WGS) entry which is preliminary data.</text>
</comment>
<protein>
    <submittedName>
        <fullName evidence="1">Uncharacterized protein</fullName>
    </submittedName>
</protein>
<sequence>MNLLESSINEYLGEEFILDPLIDNYYFQSDTTHPTFSVGFEEDNIYSCDNVQTFQEDSDFIEHFDQNNLGLNWDDSYLFDQKRHKELKDFTLELASDPSPNSEFLFKVVEILNSALEDKFKVLDSQVSPFVE</sequence>
<dbReference type="RefSeq" id="XP_028874239.1">
    <property type="nucleotide sequence ID" value="XM_029017860.1"/>
</dbReference>
<dbReference type="GeneID" id="39977639"/>
<dbReference type="VEuPathDB" id="CryptoDB:cubi_00847"/>
<dbReference type="EMBL" id="LRBP01000018">
    <property type="protein sequence ID" value="OII72875.1"/>
    <property type="molecule type" value="Genomic_DNA"/>
</dbReference>
<organism evidence="1 2">
    <name type="scientific">Cryptosporidium ubiquitum</name>
    <dbReference type="NCBI Taxonomy" id="857276"/>
    <lineage>
        <taxon>Eukaryota</taxon>
        <taxon>Sar</taxon>
        <taxon>Alveolata</taxon>
        <taxon>Apicomplexa</taxon>
        <taxon>Conoidasida</taxon>
        <taxon>Coccidia</taxon>
        <taxon>Eucoccidiorida</taxon>
        <taxon>Eimeriorina</taxon>
        <taxon>Cryptosporidiidae</taxon>
        <taxon>Cryptosporidium</taxon>
    </lineage>
</organism>
<keyword evidence="2" id="KW-1185">Reference proteome</keyword>
<gene>
    <name evidence="1" type="ORF">cubi_00847</name>
</gene>
<dbReference type="Proteomes" id="UP000186176">
    <property type="component" value="Unassembled WGS sequence"/>
</dbReference>
<proteinExistence type="predicted"/>